<name>A0A8I6SGI0_CIMLE</name>
<dbReference type="Gene3D" id="3.30.1140.40">
    <property type="entry name" value="Tctex-1"/>
    <property type="match status" value="1"/>
</dbReference>
<evidence type="ECO:0000256" key="1">
    <source>
        <dbReference type="ARBA" id="ARBA00005361"/>
    </source>
</evidence>
<dbReference type="Pfam" id="PF03645">
    <property type="entry name" value="Tctex-1"/>
    <property type="match status" value="1"/>
</dbReference>
<dbReference type="RefSeq" id="XP_024082429.1">
    <property type="nucleotide sequence ID" value="XM_024226661.1"/>
</dbReference>
<dbReference type="GO" id="GO:0007018">
    <property type="term" value="P:microtubule-based movement"/>
    <property type="evidence" value="ECO:0007669"/>
    <property type="project" value="TreeGrafter"/>
</dbReference>
<dbReference type="OrthoDB" id="10260741at2759"/>
<dbReference type="Proteomes" id="UP000494040">
    <property type="component" value="Unassembled WGS sequence"/>
</dbReference>
<sequence length="186" mass="21506">MGSEANIMDIVAKEEAVAELRKKAFQEELVDLMERGEEARKIEEDMNRFSIAEDLSVYRQFKIRPDIENRFQSGYVREEIQDVLHTMLKDKNFSEQDPGELTKLIANTIRNRIGGSGKLYNRYKLVVHVVLGEHKGAGVKSGARCLWDPECDTCVTENFLNVMIINFTLFDNKKKLFVFFRTICFA</sequence>
<organism evidence="2 3">
    <name type="scientific">Cimex lectularius</name>
    <name type="common">Bed bug</name>
    <name type="synonym">Acanthia lectularia</name>
    <dbReference type="NCBI Taxonomy" id="79782"/>
    <lineage>
        <taxon>Eukaryota</taxon>
        <taxon>Metazoa</taxon>
        <taxon>Ecdysozoa</taxon>
        <taxon>Arthropoda</taxon>
        <taxon>Hexapoda</taxon>
        <taxon>Insecta</taxon>
        <taxon>Pterygota</taxon>
        <taxon>Neoptera</taxon>
        <taxon>Paraneoptera</taxon>
        <taxon>Hemiptera</taxon>
        <taxon>Heteroptera</taxon>
        <taxon>Panheteroptera</taxon>
        <taxon>Cimicomorpha</taxon>
        <taxon>Cimicidae</taxon>
        <taxon>Cimex</taxon>
    </lineage>
</organism>
<proteinExistence type="inferred from homology"/>
<evidence type="ECO:0000313" key="3">
    <source>
        <dbReference type="Proteomes" id="UP000494040"/>
    </source>
</evidence>
<dbReference type="AlphaFoldDB" id="A0A8I6SGI0"/>
<keyword evidence="3" id="KW-1185">Reference proteome</keyword>
<dbReference type="GO" id="GO:0005737">
    <property type="term" value="C:cytoplasm"/>
    <property type="evidence" value="ECO:0007669"/>
    <property type="project" value="TreeGrafter"/>
</dbReference>
<dbReference type="InterPro" id="IPR005334">
    <property type="entry name" value="Tctex-1-like"/>
</dbReference>
<dbReference type="PANTHER" id="PTHR21255">
    <property type="entry name" value="T-COMPLEX-ASSOCIATED-TESTIS-EXPRESSED 1/ DYNEIN LIGHT CHAIN"/>
    <property type="match status" value="1"/>
</dbReference>
<protein>
    <submittedName>
        <fullName evidence="2">Uncharacterized protein</fullName>
    </submittedName>
</protein>
<comment type="similarity">
    <text evidence="1">Belongs to the dynein light chain Tctex-type family.</text>
</comment>
<reference evidence="2" key="1">
    <citation type="submission" date="2022-01" db="UniProtKB">
        <authorList>
            <consortium name="EnsemblMetazoa"/>
        </authorList>
    </citation>
    <scope>IDENTIFICATION</scope>
</reference>
<dbReference type="InterPro" id="IPR038586">
    <property type="entry name" value="Tctex-1-like_sf"/>
</dbReference>
<accession>A0A8I6SGI0</accession>
<dbReference type="GO" id="GO:0045505">
    <property type="term" value="F:dynein intermediate chain binding"/>
    <property type="evidence" value="ECO:0007669"/>
    <property type="project" value="TreeGrafter"/>
</dbReference>
<dbReference type="GO" id="GO:0005868">
    <property type="term" value="C:cytoplasmic dynein complex"/>
    <property type="evidence" value="ECO:0007669"/>
    <property type="project" value="TreeGrafter"/>
</dbReference>
<dbReference type="EnsemblMetazoa" id="XM_024226661.1">
    <property type="protein sequence ID" value="XP_024082429.1"/>
    <property type="gene ID" value="LOC106664042"/>
</dbReference>
<dbReference type="CDD" id="cd21459">
    <property type="entry name" value="DLC-like_TCTEX1D2"/>
    <property type="match status" value="1"/>
</dbReference>
<evidence type="ECO:0000313" key="2">
    <source>
        <dbReference type="EnsemblMetazoa" id="XP_024082429.1"/>
    </source>
</evidence>
<dbReference type="GeneID" id="106664042"/>
<dbReference type="PANTHER" id="PTHR21255:SF7">
    <property type="entry name" value="DYNEIN LIGHT CHAIN TCTEX-TYPE PROTEIN 2B"/>
    <property type="match status" value="1"/>
</dbReference>